<sequence length="314" mass="34976">MMQQKLPKGFVPVMISTFKEDHSLDLDGIARLTEMYIQTGSVGLFANCLSSEMYELTRAERLSLIDTVVKTAAGRVPVVATGTLGDTMEEMADFSKAIYALGVDAVIVLNNLMVKEDESDAAFLKQMHHFMDLTPGIPFGIYECPVPYKRLISQEILEDLLPSGRLVYHKDTSLDLAKVALRIRSAQGYNFGLYDAYMGHAVSVLKAGAMGLSCIQGNYFPELIAWLCANFNAPGKEDQVAEVQKFYIDNMEVMHTVYPTSAKYVLQKRGFPIRLATRREVGHLTPKETSALDQLIQDYLKLPMVKSLDFAPLV</sequence>
<dbReference type="CDD" id="cd00408">
    <property type="entry name" value="DHDPS-like"/>
    <property type="match status" value="1"/>
</dbReference>
<dbReference type="Pfam" id="PF00701">
    <property type="entry name" value="DHDPS"/>
    <property type="match status" value="1"/>
</dbReference>
<reference evidence="4 5" key="1">
    <citation type="submission" date="2024-07" db="EMBL/GenBank/DDBJ databases">
        <authorList>
            <person name="Pitt A."/>
            <person name="Hahn M.W."/>
        </authorList>
    </citation>
    <scope>NUCLEOTIDE SEQUENCE [LARGE SCALE GENOMIC DNA]</scope>
    <source>
        <strain evidence="4 5">1-SAACH-A3</strain>
    </source>
</reference>
<dbReference type="InterPro" id="IPR002220">
    <property type="entry name" value="DapA-like"/>
</dbReference>
<keyword evidence="2 3" id="KW-0456">Lyase</keyword>
<comment type="similarity">
    <text evidence="1 3">Belongs to the DapA family.</text>
</comment>
<dbReference type="EC" id="4.1.3.3" evidence="4"/>
<dbReference type="SUPFAM" id="SSF51569">
    <property type="entry name" value="Aldolase"/>
    <property type="match status" value="1"/>
</dbReference>
<dbReference type="PANTHER" id="PTHR12128:SF66">
    <property type="entry name" value="4-HYDROXY-2-OXOGLUTARATE ALDOLASE, MITOCHONDRIAL"/>
    <property type="match status" value="1"/>
</dbReference>
<proteinExistence type="inferred from homology"/>
<evidence type="ECO:0000256" key="3">
    <source>
        <dbReference type="PIRNR" id="PIRNR001365"/>
    </source>
</evidence>
<evidence type="ECO:0000313" key="5">
    <source>
        <dbReference type="Proteomes" id="UP001623558"/>
    </source>
</evidence>
<dbReference type="GO" id="GO:0047448">
    <property type="term" value="F:5-dehydro-4-deoxyglucarate dehydratase activity"/>
    <property type="evidence" value="ECO:0007669"/>
    <property type="project" value="UniProtKB-EC"/>
</dbReference>
<dbReference type="GO" id="GO:0008747">
    <property type="term" value="F:N-acetylneuraminate lyase activity"/>
    <property type="evidence" value="ECO:0007669"/>
    <property type="project" value="UniProtKB-EC"/>
</dbReference>
<dbReference type="InterPro" id="IPR013785">
    <property type="entry name" value="Aldolase_TIM"/>
</dbReference>
<evidence type="ECO:0000256" key="1">
    <source>
        <dbReference type="ARBA" id="ARBA00007592"/>
    </source>
</evidence>
<comment type="caution">
    <text evidence="4">The sequence shown here is derived from an EMBL/GenBank/DDBJ whole genome shotgun (WGS) entry which is preliminary data.</text>
</comment>
<dbReference type="Proteomes" id="UP001623558">
    <property type="component" value="Unassembled WGS sequence"/>
</dbReference>
<dbReference type="PANTHER" id="PTHR12128">
    <property type="entry name" value="DIHYDRODIPICOLINATE SYNTHASE"/>
    <property type="match status" value="1"/>
</dbReference>
<evidence type="ECO:0000256" key="2">
    <source>
        <dbReference type="ARBA" id="ARBA00023239"/>
    </source>
</evidence>
<dbReference type="EC" id="4.3.3.7" evidence="4"/>
<dbReference type="PIRSF" id="PIRSF001365">
    <property type="entry name" value="DHDPS"/>
    <property type="match status" value="1"/>
</dbReference>
<dbReference type="EC" id="4.2.1.41" evidence="4"/>
<keyword evidence="5" id="KW-1185">Reference proteome</keyword>
<dbReference type="SMART" id="SM01130">
    <property type="entry name" value="DHDPS"/>
    <property type="match status" value="1"/>
</dbReference>
<dbReference type="EMBL" id="JBEWZH010000005">
    <property type="protein sequence ID" value="MFL0162475.1"/>
    <property type="molecule type" value="Genomic_DNA"/>
</dbReference>
<dbReference type="GO" id="GO:0008840">
    <property type="term" value="F:4-hydroxy-tetrahydrodipicolinate synthase activity"/>
    <property type="evidence" value="ECO:0007669"/>
    <property type="project" value="UniProtKB-EC"/>
</dbReference>
<accession>A0ABW8RXL1</accession>
<protein>
    <submittedName>
        <fullName evidence="4">Dihydrodipicolinate synthase family protein</fullName>
        <ecNumber evidence="4">4.1.3.3</ecNumber>
        <ecNumber evidence="4">4.2.1.41</ecNumber>
        <ecNumber evidence="4">4.3.3.7</ecNumber>
    </submittedName>
</protein>
<gene>
    <name evidence="4" type="ORF">U0R11_08750</name>
</gene>
<name>A0ABW8RXL1_9BACT</name>
<dbReference type="Gene3D" id="3.20.20.70">
    <property type="entry name" value="Aldolase class I"/>
    <property type="match status" value="1"/>
</dbReference>
<organism evidence="4 5">
    <name type="scientific">Aquirufa salirivi</name>
    <dbReference type="NCBI Taxonomy" id="3104729"/>
    <lineage>
        <taxon>Bacteria</taxon>
        <taxon>Pseudomonadati</taxon>
        <taxon>Bacteroidota</taxon>
        <taxon>Cytophagia</taxon>
        <taxon>Cytophagales</taxon>
        <taxon>Flectobacillaceae</taxon>
        <taxon>Aquirufa</taxon>
    </lineage>
</organism>
<evidence type="ECO:0000313" key="4">
    <source>
        <dbReference type="EMBL" id="MFL0162475.1"/>
    </source>
</evidence>